<dbReference type="GO" id="GO:0005829">
    <property type="term" value="C:cytosol"/>
    <property type="evidence" value="ECO:0007669"/>
    <property type="project" value="TreeGrafter"/>
</dbReference>
<evidence type="ECO:0000256" key="6">
    <source>
        <dbReference type="ARBA" id="ARBA00022801"/>
    </source>
</evidence>
<gene>
    <name evidence="10 12" type="primary">purH</name>
    <name evidence="12" type="ORF">JCM16775_1635</name>
</gene>
<evidence type="ECO:0000256" key="3">
    <source>
        <dbReference type="ARBA" id="ARBA00007667"/>
    </source>
</evidence>
<dbReference type="GO" id="GO:0004643">
    <property type="term" value="F:phosphoribosylaminoimidazolecarboxamide formyltransferase activity"/>
    <property type="evidence" value="ECO:0007669"/>
    <property type="project" value="UniProtKB-UniRule"/>
</dbReference>
<feature type="domain" description="MGS-like" evidence="11">
    <location>
        <begin position="1"/>
        <end position="144"/>
    </location>
</feature>
<dbReference type="InterPro" id="IPR002695">
    <property type="entry name" value="PurH-like"/>
</dbReference>
<evidence type="ECO:0000313" key="13">
    <source>
        <dbReference type="Proteomes" id="UP000321892"/>
    </source>
</evidence>
<dbReference type="FunFam" id="3.40.50.1380:FF:000001">
    <property type="entry name" value="Bifunctional purine biosynthesis protein PurH"/>
    <property type="match status" value="1"/>
</dbReference>
<keyword evidence="13" id="KW-1185">Reference proteome</keyword>
<dbReference type="FunFam" id="3.40.140.20:FF:000002">
    <property type="entry name" value="Bifunctional purine biosynthesis protein PurH"/>
    <property type="match status" value="1"/>
</dbReference>
<name>A0A510JI12_9FUSO</name>
<dbReference type="InterPro" id="IPR024051">
    <property type="entry name" value="AICAR_Tfase_dup_dom_sf"/>
</dbReference>
<dbReference type="PANTHER" id="PTHR11692">
    <property type="entry name" value="BIFUNCTIONAL PURINE BIOSYNTHESIS PROTEIN PURH"/>
    <property type="match status" value="1"/>
</dbReference>
<dbReference type="InterPro" id="IPR036914">
    <property type="entry name" value="MGS-like_dom_sf"/>
</dbReference>
<proteinExistence type="inferred from homology"/>
<comment type="pathway">
    <text evidence="1 10">Purine metabolism; IMP biosynthesis via de novo pathway; IMP from 5-formamido-1-(5-phospho-D-ribosyl)imidazole-4-carboxamide: step 1/1.</text>
</comment>
<dbReference type="InterPro" id="IPR016193">
    <property type="entry name" value="Cytidine_deaminase-like"/>
</dbReference>
<evidence type="ECO:0000256" key="7">
    <source>
        <dbReference type="ARBA" id="ARBA00023268"/>
    </source>
</evidence>
<dbReference type="PIRSF" id="PIRSF000414">
    <property type="entry name" value="AICARFT_IMPCHas"/>
    <property type="match status" value="1"/>
</dbReference>
<protein>
    <recommendedName>
        <fullName evidence="10">Bifunctional purine biosynthesis protein PurH</fullName>
    </recommendedName>
    <domain>
        <recommendedName>
            <fullName evidence="10">Phosphoribosylaminoimidazolecarboxamide formyltransferase</fullName>
            <ecNumber evidence="10">2.1.2.3</ecNumber>
        </recommendedName>
        <alternativeName>
            <fullName evidence="10">AICAR transformylase</fullName>
        </alternativeName>
    </domain>
    <domain>
        <recommendedName>
            <fullName evidence="10">IMP cyclohydrolase</fullName>
            <ecNumber evidence="10">3.5.4.10</ecNumber>
        </recommendedName>
        <alternativeName>
            <fullName evidence="10">ATIC</fullName>
        </alternativeName>
        <alternativeName>
            <fullName evidence="10">IMP synthase</fullName>
        </alternativeName>
        <alternativeName>
            <fullName evidence="10">Inosinicase</fullName>
        </alternativeName>
    </domain>
</protein>
<comment type="similarity">
    <text evidence="3 10">Belongs to the PurH family.</text>
</comment>
<evidence type="ECO:0000256" key="1">
    <source>
        <dbReference type="ARBA" id="ARBA00004844"/>
    </source>
</evidence>
<evidence type="ECO:0000256" key="4">
    <source>
        <dbReference type="ARBA" id="ARBA00022679"/>
    </source>
</evidence>
<comment type="catalytic activity">
    <reaction evidence="9 10">
        <text>IMP + H2O = 5-formamido-1-(5-phospho-D-ribosyl)imidazole-4-carboxamide</text>
        <dbReference type="Rhea" id="RHEA:18445"/>
        <dbReference type="ChEBI" id="CHEBI:15377"/>
        <dbReference type="ChEBI" id="CHEBI:58053"/>
        <dbReference type="ChEBI" id="CHEBI:58467"/>
        <dbReference type="EC" id="3.5.4.10"/>
    </reaction>
</comment>
<dbReference type="SUPFAM" id="SSF53927">
    <property type="entry name" value="Cytidine deaminase-like"/>
    <property type="match status" value="1"/>
</dbReference>
<dbReference type="CDD" id="cd01421">
    <property type="entry name" value="IMPCH"/>
    <property type="match status" value="1"/>
</dbReference>
<dbReference type="NCBIfam" id="TIGR00355">
    <property type="entry name" value="purH"/>
    <property type="match status" value="1"/>
</dbReference>
<evidence type="ECO:0000256" key="5">
    <source>
        <dbReference type="ARBA" id="ARBA00022755"/>
    </source>
</evidence>
<dbReference type="GO" id="GO:0003937">
    <property type="term" value="F:IMP cyclohydrolase activity"/>
    <property type="evidence" value="ECO:0007669"/>
    <property type="project" value="UniProtKB-UniRule"/>
</dbReference>
<dbReference type="Pfam" id="PF01808">
    <property type="entry name" value="AICARFT_IMPCHas"/>
    <property type="match status" value="1"/>
</dbReference>
<dbReference type="UniPathway" id="UPA00074">
    <property type="reaction ID" value="UER00133"/>
</dbReference>
<keyword evidence="5 10" id="KW-0658">Purine biosynthesis</keyword>
<dbReference type="Gene3D" id="3.40.140.20">
    <property type="match status" value="2"/>
</dbReference>
<dbReference type="OrthoDB" id="9802065at2"/>
<evidence type="ECO:0000259" key="11">
    <source>
        <dbReference type="PROSITE" id="PS51855"/>
    </source>
</evidence>
<dbReference type="GO" id="GO:0006189">
    <property type="term" value="P:'de novo' IMP biosynthetic process"/>
    <property type="evidence" value="ECO:0007669"/>
    <property type="project" value="UniProtKB-UniRule"/>
</dbReference>
<keyword evidence="7 10" id="KW-0511">Multifunctional enzyme</keyword>
<keyword evidence="4 10" id="KW-0808">Transferase</keyword>
<evidence type="ECO:0000256" key="10">
    <source>
        <dbReference type="HAMAP-Rule" id="MF_00139"/>
    </source>
</evidence>
<dbReference type="Pfam" id="PF02142">
    <property type="entry name" value="MGS"/>
    <property type="match status" value="1"/>
</dbReference>
<evidence type="ECO:0000256" key="8">
    <source>
        <dbReference type="ARBA" id="ARBA00050488"/>
    </source>
</evidence>
<comment type="pathway">
    <text evidence="2 10">Purine metabolism; IMP biosynthesis via de novo pathway; 5-formamido-1-(5-phospho-D-ribosyl)imidazole-4-carboxamide from 5-amino-1-(5-phospho-D-ribosyl)imidazole-4-carboxamide (10-formyl THF route): step 1/1.</text>
</comment>
<dbReference type="NCBIfam" id="NF002049">
    <property type="entry name" value="PRK00881.1"/>
    <property type="match status" value="1"/>
</dbReference>
<dbReference type="SMART" id="SM00851">
    <property type="entry name" value="MGS"/>
    <property type="match status" value="1"/>
</dbReference>
<evidence type="ECO:0000313" key="12">
    <source>
        <dbReference type="EMBL" id="BBM38924.1"/>
    </source>
</evidence>
<dbReference type="FunFam" id="3.40.140.20:FF:000001">
    <property type="entry name" value="Bifunctional purine biosynthesis protein PurH"/>
    <property type="match status" value="1"/>
</dbReference>
<dbReference type="EC" id="2.1.2.3" evidence="10"/>
<dbReference type="AlphaFoldDB" id="A0A510JI12"/>
<comment type="catalytic activity">
    <reaction evidence="8 10">
        <text>(6R)-10-formyltetrahydrofolate + 5-amino-1-(5-phospho-beta-D-ribosyl)imidazole-4-carboxamide = 5-formamido-1-(5-phospho-D-ribosyl)imidazole-4-carboxamide + (6S)-5,6,7,8-tetrahydrofolate</text>
        <dbReference type="Rhea" id="RHEA:22192"/>
        <dbReference type="ChEBI" id="CHEBI:57453"/>
        <dbReference type="ChEBI" id="CHEBI:58467"/>
        <dbReference type="ChEBI" id="CHEBI:58475"/>
        <dbReference type="ChEBI" id="CHEBI:195366"/>
        <dbReference type="EC" id="2.1.2.3"/>
    </reaction>
</comment>
<sequence>MKKRALISVFDKTGILEFAQFLNQKGVEIISTGGTYKFLKENGLSVIDVSEVTNFKEMLDGRVKTLHPNIHGGILAIRDNKEHMDTIAKEGIETIDYVVVNLYPFFREVQTDKTFDEKIEFIDIGGPTMLRSAAKSFKDVTVICETEDYEKVMEEIENNGEVSFETKKKLAGKVFNLTSAYDAAISNFLLEEEYPKYLNVSYEKKFDLRYGENPHQSSAYYVSTTENGSMKDFVQLNGKELSFNNIRDMDIAWKVANEFDEIACCAVKHSTPCGVAVADDVFTAYKKAHDCDPVSIFGGIVAINREIDAKTAQELNKIFLEIVIAPAFTDEALEILKSKKNLRVIKCEVAKPQDKVEYVKVDGGILVQQTNQKMIDNMEVVTKKQPIEQELKDMELGMKVVKHVKSNAIVVVKDGAATGVGTGQTNRIWATQHALEHAKGDLDSLEGAVLASDAFFPFRDCVDEAAKYGIKALVQPGGSIRDKESIEAADEHGMTMVFTGIRHFKH</sequence>
<dbReference type="EC" id="3.5.4.10" evidence="10"/>
<dbReference type="HAMAP" id="MF_00139">
    <property type="entry name" value="PurH"/>
    <property type="match status" value="1"/>
</dbReference>
<dbReference type="EMBL" id="AP019823">
    <property type="protein sequence ID" value="BBM38924.1"/>
    <property type="molecule type" value="Genomic_DNA"/>
</dbReference>
<accession>A0A510JI12</accession>
<evidence type="ECO:0000256" key="2">
    <source>
        <dbReference type="ARBA" id="ARBA00004954"/>
    </source>
</evidence>
<keyword evidence="6 10" id="KW-0378">Hydrolase</keyword>
<dbReference type="PANTHER" id="PTHR11692:SF0">
    <property type="entry name" value="BIFUNCTIONAL PURINE BIOSYNTHESIS PROTEIN ATIC"/>
    <property type="match status" value="1"/>
</dbReference>
<comment type="domain">
    <text evidence="10">The IMP cyclohydrolase activity resides in the N-terminal region.</text>
</comment>
<dbReference type="SMART" id="SM00798">
    <property type="entry name" value="AICARFT_IMPCHas"/>
    <property type="match status" value="1"/>
</dbReference>
<organism evidence="12 13">
    <name type="scientific">Leptotrichia hofstadii</name>
    <dbReference type="NCBI Taxonomy" id="157688"/>
    <lineage>
        <taxon>Bacteria</taxon>
        <taxon>Fusobacteriati</taxon>
        <taxon>Fusobacteriota</taxon>
        <taxon>Fusobacteriia</taxon>
        <taxon>Fusobacteriales</taxon>
        <taxon>Leptotrichiaceae</taxon>
        <taxon>Leptotrichia</taxon>
    </lineage>
</organism>
<dbReference type="PROSITE" id="PS51855">
    <property type="entry name" value="MGS"/>
    <property type="match status" value="1"/>
</dbReference>
<reference evidence="12 13" key="1">
    <citation type="submission" date="2019-07" db="EMBL/GenBank/DDBJ databases">
        <title>Complete Genome Sequence of Leptotrichia hofstadii Strain JCM16775.</title>
        <authorList>
            <person name="Watanabe S."/>
            <person name="Cui L."/>
        </authorList>
    </citation>
    <scope>NUCLEOTIDE SEQUENCE [LARGE SCALE GENOMIC DNA]</scope>
    <source>
        <strain evidence="12 13">JCM16775</strain>
    </source>
</reference>
<dbReference type="Gene3D" id="3.40.50.1380">
    <property type="entry name" value="Methylglyoxal synthase-like domain"/>
    <property type="match status" value="1"/>
</dbReference>
<evidence type="ECO:0000256" key="9">
    <source>
        <dbReference type="ARBA" id="ARBA00050687"/>
    </source>
</evidence>
<dbReference type="RefSeq" id="WP_026746033.1">
    <property type="nucleotide sequence ID" value="NZ_AP019823.1"/>
</dbReference>
<dbReference type="SUPFAM" id="SSF52335">
    <property type="entry name" value="Methylglyoxal synthase-like"/>
    <property type="match status" value="1"/>
</dbReference>
<dbReference type="Proteomes" id="UP000321892">
    <property type="component" value="Chromosome"/>
</dbReference>
<dbReference type="KEGG" id="lhf:JCM16775_1635"/>
<dbReference type="InterPro" id="IPR011607">
    <property type="entry name" value="MGS-like_dom"/>
</dbReference>